<dbReference type="GO" id="GO:0005886">
    <property type="term" value="C:plasma membrane"/>
    <property type="evidence" value="ECO:0007669"/>
    <property type="project" value="UniProtKB-SubCell"/>
</dbReference>
<organism evidence="7 8">
    <name type="scientific">Hydrogenophaga borbori</name>
    <dbReference type="NCBI Taxonomy" id="2294117"/>
    <lineage>
        <taxon>Bacteria</taxon>
        <taxon>Pseudomonadati</taxon>
        <taxon>Pseudomonadota</taxon>
        <taxon>Betaproteobacteria</taxon>
        <taxon>Burkholderiales</taxon>
        <taxon>Comamonadaceae</taxon>
        <taxon>Hydrogenophaga</taxon>
    </lineage>
</organism>
<dbReference type="PANTHER" id="PTHR30482">
    <property type="entry name" value="HIGH-AFFINITY BRANCHED-CHAIN AMINO ACID TRANSPORT SYSTEM PERMEASE"/>
    <property type="match status" value="1"/>
</dbReference>
<feature type="transmembrane region" description="Helical" evidence="6">
    <location>
        <begin position="162"/>
        <end position="180"/>
    </location>
</feature>
<evidence type="ECO:0000313" key="7">
    <source>
        <dbReference type="EMBL" id="RFP81279.1"/>
    </source>
</evidence>
<dbReference type="Proteomes" id="UP000261931">
    <property type="component" value="Unassembled WGS sequence"/>
</dbReference>
<comment type="caution">
    <text evidence="7">The sequence shown here is derived from an EMBL/GenBank/DDBJ whole genome shotgun (WGS) entry which is preliminary data.</text>
</comment>
<dbReference type="Pfam" id="PF02653">
    <property type="entry name" value="BPD_transp_2"/>
    <property type="match status" value="1"/>
</dbReference>
<gene>
    <name evidence="7" type="ORF">DY262_03310</name>
</gene>
<evidence type="ECO:0000256" key="4">
    <source>
        <dbReference type="ARBA" id="ARBA00022989"/>
    </source>
</evidence>
<evidence type="ECO:0000256" key="3">
    <source>
        <dbReference type="ARBA" id="ARBA00022692"/>
    </source>
</evidence>
<dbReference type="GO" id="GO:0015658">
    <property type="term" value="F:branched-chain amino acid transmembrane transporter activity"/>
    <property type="evidence" value="ECO:0007669"/>
    <property type="project" value="InterPro"/>
</dbReference>
<feature type="transmembrane region" description="Helical" evidence="6">
    <location>
        <begin position="288"/>
        <end position="308"/>
    </location>
</feature>
<keyword evidence="4 6" id="KW-1133">Transmembrane helix</keyword>
<feature type="transmembrane region" description="Helical" evidence="6">
    <location>
        <begin position="56"/>
        <end position="74"/>
    </location>
</feature>
<dbReference type="InterPro" id="IPR043428">
    <property type="entry name" value="LivM-like"/>
</dbReference>
<reference evidence="7 8" key="1">
    <citation type="submission" date="2018-08" db="EMBL/GenBank/DDBJ databases">
        <title>Hydrogenophaga sp. LA-38 isolated from sludge.</title>
        <authorList>
            <person name="Im W.-T."/>
        </authorList>
    </citation>
    <scope>NUCLEOTIDE SEQUENCE [LARGE SCALE GENOMIC DNA]</scope>
    <source>
        <strain evidence="7 8">LA-38</strain>
    </source>
</reference>
<feature type="transmembrane region" description="Helical" evidence="6">
    <location>
        <begin position="251"/>
        <end position="276"/>
    </location>
</feature>
<dbReference type="EMBL" id="QVLS01000002">
    <property type="protein sequence ID" value="RFP81279.1"/>
    <property type="molecule type" value="Genomic_DNA"/>
</dbReference>
<proteinExistence type="predicted"/>
<keyword evidence="5 6" id="KW-0472">Membrane</keyword>
<dbReference type="CDD" id="cd06581">
    <property type="entry name" value="TM_PBP1_LivM_like"/>
    <property type="match status" value="1"/>
</dbReference>
<evidence type="ECO:0000313" key="8">
    <source>
        <dbReference type="Proteomes" id="UP000261931"/>
    </source>
</evidence>
<evidence type="ECO:0000256" key="5">
    <source>
        <dbReference type="ARBA" id="ARBA00023136"/>
    </source>
</evidence>
<evidence type="ECO:0000256" key="1">
    <source>
        <dbReference type="ARBA" id="ARBA00004651"/>
    </source>
</evidence>
<dbReference type="InterPro" id="IPR001851">
    <property type="entry name" value="ABC_transp_permease"/>
</dbReference>
<feature type="transmembrane region" description="Helical" evidence="6">
    <location>
        <begin position="109"/>
        <end position="126"/>
    </location>
</feature>
<evidence type="ECO:0000256" key="2">
    <source>
        <dbReference type="ARBA" id="ARBA00022475"/>
    </source>
</evidence>
<protein>
    <submittedName>
        <fullName evidence="7">Branched-chain amino acid ABC transporter permease</fullName>
    </submittedName>
</protein>
<feature type="transmembrane region" description="Helical" evidence="6">
    <location>
        <begin position="214"/>
        <end position="239"/>
    </location>
</feature>
<dbReference type="PANTHER" id="PTHR30482:SF17">
    <property type="entry name" value="ABC TRANSPORTER ATP-BINDING PROTEIN"/>
    <property type="match status" value="1"/>
</dbReference>
<feature type="transmembrane region" description="Helical" evidence="6">
    <location>
        <begin position="80"/>
        <end position="102"/>
    </location>
</feature>
<feature type="transmembrane region" description="Helical" evidence="6">
    <location>
        <begin position="32"/>
        <end position="51"/>
    </location>
</feature>
<evidence type="ECO:0000256" key="6">
    <source>
        <dbReference type="SAM" id="Phobius"/>
    </source>
</evidence>
<keyword evidence="3 6" id="KW-0812">Transmembrane</keyword>
<sequence length="323" mass="33675">MAGVKPLAWALAVVALFGVAWLVDLATLVTLNVYVILSILALSMALVWGVAGIFSFGQSVFFGLGAYAYAVLALNGQGSAIALGAALLLPVAGAALMGYFLFYGRISDVYLGVITLTASLILFHLVNTVSGSDFRLGEVALGGYNGIPGVPPIALFGQELDFAQLYLLSAALLVLVYAGLEGLVRSRFGQVVAAIREHELRAELLGYDARAHKLGVFVIGAAIAGLAGALHAAWGGFVGPDVFGISFAAQIIIWAQVGGVGLLLGPVLGCVLIQWLTTWLGQTRLADTNLVLGTIFVLCVLLLPKGLLPWLRERMPGRDGGAA</sequence>
<name>A0A372ENQ2_9BURK</name>
<dbReference type="AlphaFoldDB" id="A0A372ENQ2"/>
<comment type="subcellular location">
    <subcellularLocation>
        <location evidence="1">Cell membrane</location>
        <topology evidence="1">Multi-pass membrane protein</topology>
    </subcellularLocation>
</comment>
<keyword evidence="2" id="KW-1003">Cell membrane</keyword>
<keyword evidence="8" id="KW-1185">Reference proteome</keyword>
<accession>A0A372ENQ2</accession>